<gene>
    <name evidence="1" type="ORF">E0946_02235</name>
</gene>
<comment type="caution">
    <text evidence="1">The sequence shown here is derived from an EMBL/GenBank/DDBJ whole genome shotgun (WGS) entry which is preliminary data.</text>
</comment>
<keyword evidence="2" id="KW-1185">Reference proteome</keyword>
<name>A0AC61QK63_9BACT</name>
<protein>
    <submittedName>
        <fullName evidence="1">Divergent polysaccharide deacetylase family protein</fullName>
    </submittedName>
</protein>
<evidence type="ECO:0000313" key="1">
    <source>
        <dbReference type="EMBL" id="TDF73855.1"/>
    </source>
</evidence>
<dbReference type="Proteomes" id="UP000294588">
    <property type="component" value="Unassembled WGS sequence"/>
</dbReference>
<sequence length="310" mass="34536">MGMKNLSRFIPLVLLLMLIFTLCSCDKSFSQKENINRGKSEETELASSESSLNSRDSLTDLNSENNGSKTIANVPLTPYPYTKLNSSELPDVVIIVDDFGYNGKLLERFAQELPAEVAFAVLPNLPYTRKAGEIASQYGHPVLIHIPMEGTGVQEKQCIKNNSSADEITALLDDFYAQLPMAVGANNHQGSSVTENREMMTIILDWLNKHNLFFVDSATSKNSLAQSLAYSRGYPALKRDIFLDVPDDTEQTLANKISSLNKYQGRREPIIIITHCHNEKKLSNLQSFIREIRSQGLHLTNIINAKNIAA</sequence>
<dbReference type="EMBL" id="SMOG01000003">
    <property type="protein sequence ID" value="TDF73855.1"/>
    <property type="molecule type" value="Genomic_DNA"/>
</dbReference>
<proteinExistence type="predicted"/>
<evidence type="ECO:0000313" key="2">
    <source>
        <dbReference type="Proteomes" id="UP000294588"/>
    </source>
</evidence>
<reference evidence="1" key="1">
    <citation type="submission" date="2019-03" db="EMBL/GenBank/DDBJ databases">
        <title>Candidatus Syntrophosphaera thermopropionivorans: a novel player in syntrophic propionate oxidation during anaerobic digestion.</title>
        <authorList>
            <person name="Dyksma S."/>
        </authorList>
    </citation>
    <scope>NUCLEOTIDE SEQUENCE</scope>
    <source>
        <strain evidence="1">W5</strain>
    </source>
</reference>
<accession>A0AC61QK63</accession>
<organism evidence="1 2">
    <name type="scientific">Candidatus Syntrophosphaera thermopropionivorans</name>
    <dbReference type="NCBI Taxonomy" id="2593015"/>
    <lineage>
        <taxon>Bacteria</taxon>
        <taxon>Pseudomonadati</taxon>
        <taxon>Candidatus Cloacimonadota</taxon>
        <taxon>Candidatus Cloacimonadia</taxon>
        <taxon>Candidatus Cloacimonadales</taxon>
        <taxon>Candidatus Cloacimonadaceae</taxon>
        <taxon>Candidatus Syntrophosphaera</taxon>
    </lineage>
</organism>